<organism evidence="1 2">
    <name type="scientific">Protopolystoma xenopodis</name>
    <dbReference type="NCBI Taxonomy" id="117903"/>
    <lineage>
        <taxon>Eukaryota</taxon>
        <taxon>Metazoa</taxon>
        <taxon>Spiralia</taxon>
        <taxon>Lophotrochozoa</taxon>
        <taxon>Platyhelminthes</taxon>
        <taxon>Monogenea</taxon>
        <taxon>Polyopisthocotylea</taxon>
        <taxon>Polystomatidea</taxon>
        <taxon>Polystomatidae</taxon>
        <taxon>Protopolystoma</taxon>
    </lineage>
</organism>
<dbReference type="AlphaFoldDB" id="A0A448WZ96"/>
<sequence>MRSGSDVHKAAGLFYAGIMMMVRYAYGQACLLDPTEELTSTDPPDSSPMHRCLVTKWPTIRITWEGDSVPSLN</sequence>
<accession>A0A448WZ96</accession>
<proteinExistence type="predicted"/>
<keyword evidence="2" id="KW-1185">Reference proteome</keyword>
<comment type="caution">
    <text evidence="1">The sequence shown here is derived from an EMBL/GenBank/DDBJ whole genome shotgun (WGS) entry which is preliminary data.</text>
</comment>
<reference evidence="1" key="1">
    <citation type="submission" date="2018-11" db="EMBL/GenBank/DDBJ databases">
        <authorList>
            <consortium name="Pathogen Informatics"/>
        </authorList>
    </citation>
    <scope>NUCLEOTIDE SEQUENCE</scope>
</reference>
<dbReference type="OrthoDB" id="6258672at2759"/>
<evidence type="ECO:0000313" key="2">
    <source>
        <dbReference type="Proteomes" id="UP000784294"/>
    </source>
</evidence>
<name>A0A448WZ96_9PLAT</name>
<dbReference type="Proteomes" id="UP000784294">
    <property type="component" value="Unassembled WGS sequence"/>
</dbReference>
<protein>
    <submittedName>
        <fullName evidence="1">Uncharacterized protein</fullName>
    </submittedName>
</protein>
<gene>
    <name evidence="1" type="ORF">PXEA_LOCUS17528</name>
</gene>
<evidence type="ECO:0000313" key="1">
    <source>
        <dbReference type="EMBL" id="VEL24088.1"/>
    </source>
</evidence>
<dbReference type="EMBL" id="CAAALY010065810">
    <property type="protein sequence ID" value="VEL24088.1"/>
    <property type="molecule type" value="Genomic_DNA"/>
</dbReference>